<evidence type="ECO:0000313" key="4">
    <source>
        <dbReference type="Proteomes" id="UP000030765"/>
    </source>
</evidence>
<feature type="compositionally biased region" description="Polar residues" evidence="1">
    <location>
        <begin position="249"/>
        <end position="259"/>
    </location>
</feature>
<name>A0A084VT56_ANOSI</name>
<dbReference type="OrthoDB" id="7739973at2759"/>
<dbReference type="SUPFAM" id="SSF52058">
    <property type="entry name" value="L domain-like"/>
    <property type="match status" value="1"/>
</dbReference>
<dbReference type="Gene3D" id="1.20.5.340">
    <property type="match status" value="1"/>
</dbReference>
<accession>A0A084VT56</accession>
<dbReference type="Proteomes" id="UP000030765">
    <property type="component" value="Unassembled WGS sequence"/>
</dbReference>
<dbReference type="AlphaFoldDB" id="A0A084VT56"/>
<evidence type="ECO:0000313" key="2">
    <source>
        <dbReference type="EMBL" id="KFB41150.1"/>
    </source>
</evidence>
<dbReference type="EnsemblMetazoa" id="ASIC008705-RA">
    <property type="protein sequence ID" value="ASIC008705-PA"/>
    <property type="gene ID" value="ASIC008705"/>
</dbReference>
<dbReference type="STRING" id="74873.A0A084VT56"/>
<dbReference type="EMBL" id="ATLV01016194">
    <property type="status" value="NOT_ANNOTATED_CDS"/>
    <property type="molecule type" value="Genomic_DNA"/>
</dbReference>
<organism evidence="2">
    <name type="scientific">Anopheles sinensis</name>
    <name type="common">Mosquito</name>
    <dbReference type="NCBI Taxonomy" id="74873"/>
    <lineage>
        <taxon>Eukaryota</taxon>
        <taxon>Metazoa</taxon>
        <taxon>Ecdysozoa</taxon>
        <taxon>Arthropoda</taxon>
        <taxon>Hexapoda</taxon>
        <taxon>Insecta</taxon>
        <taxon>Pterygota</taxon>
        <taxon>Neoptera</taxon>
        <taxon>Endopterygota</taxon>
        <taxon>Diptera</taxon>
        <taxon>Nematocera</taxon>
        <taxon>Culicoidea</taxon>
        <taxon>Culicidae</taxon>
        <taxon>Anophelinae</taxon>
        <taxon>Anopheles</taxon>
    </lineage>
</organism>
<evidence type="ECO:0000313" key="3">
    <source>
        <dbReference type="EnsemblMetazoa" id="ASIC008705-PA"/>
    </source>
</evidence>
<gene>
    <name evidence="2" type="ORF">ZHAS_00008705</name>
</gene>
<feature type="compositionally biased region" description="Basic and acidic residues" evidence="1">
    <location>
        <begin position="232"/>
        <end position="248"/>
    </location>
</feature>
<feature type="region of interest" description="Disordered" evidence="1">
    <location>
        <begin position="232"/>
        <end position="259"/>
    </location>
</feature>
<reference evidence="3" key="2">
    <citation type="submission" date="2020-05" db="UniProtKB">
        <authorList>
            <consortium name="EnsemblMetazoa"/>
        </authorList>
    </citation>
    <scope>IDENTIFICATION</scope>
</reference>
<keyword evidence="4" id="KW-1185">Reference proteome</keyword>
<proteinExistence type="predicted"/>
<dbReference type="VEuPathDB" id="VectorBase:ASIC008705"/>
<dbReference type="InterPro" id="IPR032675">
    <property type="entry name" value="LRR_dom_sf"/>
</dbReference>
<dbReference type="EMBL" id="KE525061">
    <property type="protein sequence ID" value="KFB41150.1"/>
    <property type="molecule type" value="Genomic_DNA"/>
</dbReference>
<sequence>MKNLKILDLSHNELFYVENNYRQFQTLDALYLHHNFLVSLKLEKTKKGSLIKWSNTATLTLSNNDWDCSKMEAFLAEFPRTLSHDFGRETQCGNAQTNQGLCCTKVDMPYHDRLVNKFAQVSSYEKVARANGRCNAASLTSSAQNVSTIVTQPGALPSSELEKELHALKFAVQTIEGNVARAESQVTNNIQKIDTLTRIYRVTKTGLVLPSATLSKVVDHLKQRDEFKVNETKARYDDAEGKDKESKELNTVNDQLQKN</sequence>
<evidence type="ECO:0000256" key="1">
    <source>
        <dbReference type="SAM" id="MobiDB-lite"/>
    </source>
</evidence>
<dbReference type="InterPro" id="IPR001611">
    <property type="entry name" value="Leu-rich_rpt"/>
</dbReference>
<protein>
    <submittedName>
        <fullName evidence="2 3">Uncharacterized protein</fullName>
    </submittedName>
</protein>
<dbReference type="Gene3D" id="3.80.10.10">
    <property type="entry name" value="Ribonuclease Inhibitor"/>
    <property type="match status" value="1"/>
</dbReference>
<reference evidence="2 4" key="1">
    <citation type="journal article" date="2014" name="BMC Genomics">
        <title>Genome sequence of Anopheles sinensis provides insight into genetics basis of mosquito competence for malaria parasites.</title>
        <authorList>
            <person name="Zhou D."/>
            <person name="Zhang D."/>
            <person name="Ding G."/>
            <person name="Shi L."/>
            <person name="Hou Q."/>
            <person name="Ye Y."/>
            <person name="Xu Y."/>
            <person name="Zhou H."/>
            <person name="Xiong C."/>
            <person name="Li S."/>
            <person name="Yu J."/>
            <person name="Hong S."/>
            <person name="Yu X."/>
            <person name="Zou P."/>
            <person name="Chen C."/>
            <person name="Chang X."/>
            <person name="Wang W."/>
            <person name="Lv Y."/>
            <person name="Sun Y."/>
            <person name="Ma L."/>
            <person name="Shen B."/>
            <person name="Zhu C."/>
        </authorList>
    </citation>
    <scope>NUCLEOTIDE SEQUENCE [LARGE SCALE GENOMIC DNA]</scope>
</reference>
<dbReference type="PROSITE" id="PS51450">
    <property type="entry name" value="LRR"/>
    <property type="match status" value="1"/>
</dbReference>